<accession>A0A6A0BC80</accession>
<evidence type="ECO:0008006" key="3">
    <source>
        <dbReference type="Google" id="ProtNLM"/>
    </source>
</evidence>
<dbReference type="AlphaFoldDB" id="A0A6A0BC80"/>
<dbReference type="SUPFAM" id="SSF141694">
    <property type="entry name" value="AF2212/PG0164-like"/>
    <property type="match status" value="1"/>
</dbReference>
<dbReference type="Pfam" id="PF13376">
    <property type="entry name" value="OmdA"/>
    <property type="match status" value="1"/>
</dbReference>
<protein>
    <recommendedName>
        <fullName evidence="3">DUF1905 domain-containing protein</fullName>
    </recommendedName>
</protein>
<gene>
    <name evidence="1" type="primary">ybaD</name>
    <name evidence="1" type="ORF">Hs30E_05190</name>
</gene>
<proteinExistence type="predicted"/>
<evidence type="ECO:0000313" key="2">
    <source>
        <dbReference type="Proteomes" id="UP000480303"/>
    </source>
</evidence>
<sequence length="163" mass="18511">MQKSYEFTDELKIIGANPYLTVPVAILRAIFADAKKSTGPIQVKGEINGKAYKQTLVKYSGAWRFYVNMTMLKKSPERIGESCTVTIAFDPVSRKFAMPEKLRLALAETPQAQQVFDRLSPSRQHEIVRYIARLKSEETVDRNIVRAIDFLLGKGRFVGRDKP</sequence>
<organism evidence="1 2">
    <name type="scientific">Pseudolactococcus hodotermopsidis</name>
    <dbReference type="NCBI Taxonomy" id="2709157"/>
    <lineage>
        <taxon>Bacteria</taxon>
        <taxon>Bacillati</taxon>
        <taxon>Bacillota</taxon>
        <taxon>Bacilli</taxon>
        <taxon>Lactobacillales</taxon>
        <taxon>Streptococcaceae</taxon>
        <taxon>Pseudolactococcus</taxon>
    </lineage>
</organism>
<keyword evidence="2" id="KW-1185">Reference proteome</keyword>
<reference evidence="1 2" key="1">
    <citation type="submission" date="2020-02" db="EMBL/GenBank/DDBJ databases">
        <title>Draft genome sequence of Lactococcus sp. Hs30E4-3.</title>
        <authorList>
            <person name="Noda S."/>
            <person name="Yuki M."/>
            <person name="Ohkuma M."/>
        </authorList>
    </citation>
    <scope>NUCLEOTIDE SEQUENCE [LARGE SCALE GENOMIC DNA]</scope>
    <source>
        <strain evidence="1 2">Hs30E4-3</strain>
    </source>
</reference>
<name>A0A6A0BC80_9LACT</name>
<dbReference type="RefSeq" id="WP_172207737.1">
    <property type="nucleotide sequence ID" value="NZ_BLLI01000009.1"/>
</dbReference>
<evidence type="ECO:0000313" key="1">
    <source>
        <dbReference type="EMBL" id="GFH41968.1"/>
    </source>
</evidence>
<comment type="caution">
    <text evidence="1">The sequence shown here is derived from an EMBL/GenBank/DDBJ whole genome shotgun (WGS) entry which is preliminary data.</text>
</comment>
<dbReference type="Proteomes" id="UP000480303">
    <property type="component" value="Unassembled WGS sequence"/>
</dbReference>
<dbReference type="EMBL" id="BLLI01000009">
    <property type="protein sequence ID" value="GFH41968.1"/>
    <property type="molecule type" value="Genomic_DNA"/>
</dbReference>